<dbReference type="InterPro" id="IPR045336">
    <property type="entry name" value="MmgE_PrpD_N"/>
</dbReference>
<sequence length="462" mass="48389">MTRNGGTGEKSTMIEYLVEQRYSDLPSLVVERTKMLIFDQLGCAYVGAELPSGRLALQYAGTLGESRESSIAHSSRTMAAVTAAFVNGTAGHAAELDCAHATEDFRATGHPATVIVPAAVAVADRQCSSGADLVDAVAAGFEAGGRTISAVGGLSWMRSEHGLYAGCLHSIGAAVASAKLLGLDADTTRHAAALTLGQAVSPVAFFGERRHISKSITKGGQPATAGVAGALQAAAGLEGVDDIFGAPGGIIDTWGEPGRESALTDGLGEDYAVFGANFKFYAAGYPIHSAVEAALSLLADNGLSAEQVRSATVGMPSFAASVVDSRNMPTICMQDMLSVAMVAGRLGFEEAHSSALLASPQVSRLRKTVTVYVDDDLERKQPHGRGARVTLRTDSGEVSRLIEHPRGHRFRENNVTWDLLQLKWQSMLEPRMGAQRFAELVTSAMALEGLDDVRSLTGILAG</sequence>
<dbReference type="Gene3D" id="1.10.4100.10">
    <property type="entry name" value="2-methylcitrate dehydratase PrpD"/>
    <property type="match status" value="1"/>
</dbReference>
<dbReference type="Proteomes" id="UP000627573">
    <property type="component" value="Unassembled WGS sequence"/>
</dbReference>
<comment type="similarity">
    <text evidence="1">Belongs to the PrpD family.</text>
</comment>
<protein>
    <submittedName>
        <fullName evidence="4">MmgE/PrpD family protein</fullName>
    </submittedName>
</protein>
<dbReference type="InterPro" id="IPR042188">
    <property type="entry name" value="MmgE/PrpD_sf_2"/>
</dbReference>
<dbReference type="PANTHER" id="PTHR16943">
    <property type="entry name" value="2-METHYLCITRATE DEHYDRATASE-RELATED"/>
    <property type="match status" value="1"/>
</dbReference>
<dbReference type="GO" id="GO:0016829">
    <property type="term" value="F:lyase activity"/>
    <property type="evidence" value="ECO:0007669"/>
    <property type="project" value="InterPro"/>
</dbReference>
<dbReference type="EMBL" id="JAECSB010000044">
    <property type="protein sequence ID" value="MBH5143785.1"/>
    <property type="molecule type" value="Genomic_DNA"/>
</dbReference>
<evidence type="ECO:0000313" key="4">
    <source>
        <dbReference type="EMBL" id="MBH5143785.1"/>
    </source>
</evidence>
<evidence type="ECO:0000259" key="3">
    <source>
        <dbReference type="Pfam" id="PF19305"/>
    </source>
</evidence>
<reference evidence="4 5" key="1">
    <citation type="submission" date="2020-12" db="EMBL/GenBank/DDBJ databases">
        <title>Draft genome sequence of furan degrading bacterial strain FUR100.</title>
        <authorList>
            <person name="Woiski C."/>
        </authorList>
    </citation>
    <scope>NUCLEOTIDE SEQUENCE [LARGE SCALE GENOMIC DNA]</scope>
    <source>
        <strain evidence="4 5">FUR100</strain>
    </source>
</reference>
<dbReference type="Pfam" id="PF19305">
    <property type="entry name" value="MmgE_PrpD_C"/>
    <property type="match status" value="1"/>
</dbReference>
<evidence type="ECO:0000259" key="2">
    <source>
        <dbReference type="Pfam" id="PF03972"/>
    </source>
</evidence>
<keyword evidence="5" id="KW-1185">Reference proteome</keyword>
<feature type="domain" description="MmgE/PrpD N-terminal" evidence="2">
    <location>
        <begin position="13"/>
        <end position="253"/>
    </location>
</feature>
<accession>A0A8I0ZQJ9</accession>
<comment type="caution">
    <text evidence="4">The sequence shown here is derived from an EMBL/GenBank/DDBJ whole genome shotgun (WGS) entry which is preliminary data.</text>
</comment>
<organism evidence="4 5">
    <name type="scientific">Rhodococcus erythropolis</name>
    <name type="common">Arthrobacter picolinophilus</name>
    <dbReference type="NCBI Taxonomy" id="1833"/>
    <lineage>
        <taxon>Bacteria</taxon>
        <taxon>Bacillati</taxon>
        <taxon>Actinomycetota</taxon>
        <taxon>Actinomycetes</taxon>
        <taxon>Mycobacteriales</taxon>
        <taxon>Nocardiaceae</taxon>
        <taxon>Rhodococcus</taxon>
        <taxon>Rhodococcus erythropolis group</taxon>
    </lineage>
</organism>
<dbReference type="InterPro" id="IPR005656">
    <property type="entry name" value="MmgE_PrpD"/>
</dbReference>
<dbReference type="SUPFAM" id="SSF103378">
    <property type="entry name" value="2-methylcitrate dehydratase PrpD"/>
    <property type="match status" value="1"/>
</dbReference>
<dbReference type="Gene3D" id="3.30.1330.120">
    <property type="entry name" value="2-methylcitrate dehydratase PrpD"/>
    <property type="match status" value="1"/>
</dbReference>
<feature type="domain" description="MmgE/PrpD C-terminal" evidence="3">
    <location>
        <begin position="281"/>
        <end position="441"/>
    </location>
</feature>
<dbReference type="InterPro" id="IPR042183">
    <property type="entry name" value="MmgE/PrpD_sf_1"/>
</dbReference>
<dbReference type="AlphaFoldDB" id="A0A8I0ZQJ9"/>
<dbReference type="RefSeq" id="WP_232253010.1">
    <property type="nucleotide sequence ID" value="NZ_JAECSB010000044.1"/>
</dbReference>
<evidence type="ECO:0000256" key="1">
    <source>
        <dbReference type="ARBA" id="ARBA00006174"/>
    </source>
</evidence>
<evidence type="ECO:0000313" key="5">
    <source>
        <dbReference type="Proteomes" id="UP000627573"/>
    </source>
</evidence>
<dbReference type="Pfam" id="PF03972">
    <property type="entry name" value="MmgE_PrpD_N"/>
    <property type="match status" value="1"/>
</dbReference>
<name>A0A8I0ZQJ9_RHOER</name>
<dbReference type="PANTHER" id="PTHR16943:SF8">
    <property type="entry name" value="2-METHYLCITRATE DEHYDRATASE"/>
    <property type="match status" value="1"/>
</dbReference>
<dbReference type="InterPro" id="IPR045337">
    <property type="entry name" value="MmgE_PrpD_C"/>
</dbReference>
<dbReference type="InterPro" id="IPR036148">
    <property type="entry name" value="MmgE/PrpD_sf"/>
</dbReference>
<gene>
    <name evidence="4" type="ORF">I3517_14320</name>
</gene>
<proteinExistence type="inferred from homology"/>